<name>A0AC61PIQ3_9FIRM</name>
<sequence length="371" mass="40783">MERSITDFQYDCWLASAGMPSGTVHKVLERYGTPEACWQAVQKHDESISSLVTPRFVQILSETCNENALGKYRQKLEKHSIRSVLFSDPLYPASLKEIHDPPAILFYQGNLECTESRMLGMVGSRAASYTGQKATRKLAEDLSAQGVTIVSGMACGIDASAHRGCLDGKSPTIAVLGCGLDKPYPADNIPLRDEILKNNGLVLSEYAPGEKAAGWHFPVRNRIIVGLSRALILMEAKIRSGSMTSVSHALEQGKDVFVYPGDPSSENFEGNHQLLREGGIYFTSARDILEDMHWLDNPPAVRHNSDCAQTSLCRTPEEESVIKALKPGTLSFEQLLIHTGMNPPVLMSTLTILQIRGVIEALPGKQYQIKQ</sequence>
<evidence type="ECO:0000313" key="2">
    <source>
        <dbReference type="Proteomes" id="UP000192328"/>
    </source>
</evidence>
<reference evidence="1" key="1">
    <citation type="submission" date="2017-04" db="EMBL/GenBank/DDBJ databases">
        <authorList>
            <person name="Varghese N."/>
            <person name="Submissions S."/>
        </authorList>
    </citation>
    <scope>NUCLEOTIDE SEQUENCE</scope>
    <source>
        <strain evidence="1">WTE2008</strain>
    </source>
</reference>
<dbReference type="Proteomes" id="UP000192328">
    <property type="component" value="Unassembled WGS sequence"/>
</dbReference>
<dbReference type="EMBL" id="FWXZ01000001">
    <property type="protein sequence ID" value="SMC40031.1"/>
    <property type="molecule type" value="Genomic_DNA"/>
</dbReference>
<comment type="caution">
    <text evidence="1">The sequence shown here is derived from an EMBL/GenBank/DDBJ whole genome shotgun (WGS) entry which is preliminary data.</text>
</comment>
<proteinExistence type="predicted"/>
<accession>A0AC61PIQ3</accession>
<gene>
    <name evidence="1" type="ORF">SAMN06297397_0646</name>
</gene>
<evidence type="ECO:0000313" key="1">
    <source>
        <dbReference type="EMBL" id="SMC40031.1"/>
    </source>
</evidence>
<protein>
    <submittedName>
        <fullName evidence="1">DNA processing protein</fullName>
    </submittedName>
</protein>
<keyword evidence="2" id="KW-1185">Reference proteome</keyword>
<organism evidence="1 2">
    <name type="scientific">Aristaeella lactis</name>
    <dbReference type="NCBI Taxonomy" id="3046383"/>
    <lineage>
        <taxon>Bacteria</taxon>
        <taxon>Bacillati</taxon>
        <taxon>Bacillota</taxon>
        <taxon>Clostridia</taxon>
        <taxon>Eubacteriales</taxon>
        <taxon>Aristaeellaceae</taxon>
        <taxon>Aristaeella</taxon>
    </lineage>
</organism>